<organism evidence="2">
    <name type="scientific">Arundo donax</name>
    <name type="common">Giant reed</name>
    <name type="synonym">Donax arundinaceus</name>
    <dbReference type="NCBI Taxonomy" id="35708"/>
    <lineage>
        <taxon>Eukaryota</taxon>
        <taxon>Viridiplantae</taxon>
        <taxon>Streptophyta</taxon>
        <taxon>Embryophyta</taxon>
        <taxon>Tracheophyta</taxon>
        <taxon>Spermatophyta</taxon>
        <taxon>Magnoliopsida</taxon>
        <taxon>Liliopsida</taxon>
        <taxon>Poales</taxon>
        <taxon>Poaceae</taxon>
        <taxon>PACMAD clade</taxon>
        <taxon>Arundinoideae</taxon>
        <taxon>Arundineae</taxon>
        <taxon>Arundo</taxon>
    </lineage>
</organism>
<name>A0A0A9H9T7_ARUDO</name>
<reference evidence="2" key="1">
    <citation type="submission" date="2014-09" db="EMBL/GenBank/DDBJ databases">
        <authorList>
            <person name="Magalhaes I.L.F."/>
            <person name="Oliveira U."/>
            <person name="Santos F.R."/>
            <person name="Vidigal T.H.D.A."/>
            <person name="Brescovit A.D."/>
            <person name="Santos A.J."/>
        </authorList>
    </citation>
    <scope>NUCLEOTIDE SEQUENCE</scope>
    <source>
        <tissue evidence="2">Shoot tissue taken approximately 20 cm above the soil surface</tissue>
    </source>
</reference>
<accession>A0A0A9H9T7</accession>
<reference evidence="2" key="2">
    <citation type="journal article" date="2015" name="Data Brief">
        <title>Shoot transcriptome of the giant reed, Arundo donax.</title>
        <authorList>
            <person name="Barrero R.A."/>
            <person name="Guerrero F.D."/>
            <person name="Moolhuijzen P."/>
            <person name="Goolsby J.A."/>
            <person name="Tidwell J."/>
            <person name="Bellgard S.E."/>
            <person name="Bellgard M.I."/>
        </authorList>
    </citation>
    <scope>NUCLEOTIDE SEQUENCE</scope>
    <source>
        <tissue evidence="2">Shoot tissue taken approximately 20 cm above the soil surface</tissue>
    </source>
</reference>
<sequence length="123" mass="12772">MVKKILCSVQMTLPCSMDEWSFTVIVLGVDREAELVDEEGADVGAALAGGEVERGTLVGVANGSGHGGGARALLVERRNELLEGIEVAGARGFQESLHLAPSFEGGSRVGHETNPVRCGGRGL</sequence>
<evidence type="ECO:0000256" key="1">
    <source>
        <dbReference type="SAM" id="MobiDB-lite"/>
    </source>
</evidence>
<proteinExistence type="predicted"/>
<evidence type="ECO:0000313" key="2">
    <source>
        <dbReference type="EMBL" id="JAE33522.1"/>
    </source>
</evidence>
<protein>
    <submittedName>
        <fullName evidence="2">Uncharacterized protein</fullName>
    </submittedName>
</protein>
<dbReference type="EMBL" id="GBRH01164374">
    <property type="protein sequence ID" value="JAE33522.1"/>
    <property type="molecule type" value="Transcribed_RNA"/>
</dbReference>
<feature type="region of interest" description="Disordered" evidence="1">
    <location>
        <begin position="104"/>
        <end position="123"/>
    </location>
</feature>
<dbReference type="AlphaFoldDB" id="A0A0A9H9T7"/>